<feature type="domain" description="DUF4910" evidence="1">
    <location>
        <begin position="3"/>
        <end position="58"/>
    </location>
</feature>
<dbReference type="AlphaFoldDB" id="A0A382G9Q1"/>
<evidence type="ECO:0000259" key="1">
    <source>
        <dbReference type="Pfam" id="PF16254"/>
    </source>
</evidence>
<evidence type="ECO:0000313" key="2">
    <source>
        <dbReference type="EMBL" id="SVB71976.1"/>
    </source>
</evidence>
<sequence>MGRLFPICRSITGEGNRQTLQILSEIAPIIQHEVPSGKQVYDWMIPDEWNIRDAWIATAGGRHLVDFQENNVHIMSYSEPVKTS</sequence>
<dbReference type="Pfam" id="PF16254">
    <property type="entry name" value="DUF4910"/>
    <property type="match status" value="1"/>
</dbReference>
<dbReference type="Gene3D" id="3.40.630.10">
    <property type="entry name" value="Zn peptidases"/>
    <property type="match status" value="1"/>
</dbReference>
<name>A0A382G9Q1_9ZZZZ</name>
<organism evidence="2">
    <name type="scientific">marine metagenome</name>
    <dbReference type="NCBI Taxonomy" id="408172"/>
    <lineage>
        <taxon>unclassified sequences</taxon>
        <taxon>metagenomes</taxon>
        <taxon>ecological metagenomes</taxon>
    </lineage>
</organism>
<reference evidence="2" key="1">
    <citation type="submission" date="2018-05" db="EMBL/GenBank/DDBJ databases">
        <authorList>
            <person name="Lanie J.A."/>
            <person name="Ng W.-L."/>
            <person name="Kazmierczak K.M."/>
            <person name="Andrzejewski T.M."/>
            <person name="Davidsen T.M."/>
            <person name="Wayne K.J."/>
            <person name="Tettelin H."/>
            <person name="Glass J.I."/>
            <person name="Rusch D."/>
            <person name="Podicherti R."/>
            <person name="Tsui H.-C.T."/>
            <person name="Winkler M.E."/>
        </authorList>
    </citation>
    <scope>NUCLEOTIDE SEQUENCE</scope>
</reference>
<gene>
    <name evidence="2" type="ORF">METZ01_LOCUS224830</name>
</gene>
<feature type="non-terminal residue" evidence="2">
    <location>
        <position position="84"/>
    </location>
</feature>
<accession>A0A382G9Q1</accession>
<protein>
    <recommendedName>
        <fullName evidence="1">DUF4910 domain-containing protein</fullName>
    </recommendedName>
</protein>
<proteinExistence type="predicted"/>
<dbReference type="InterPro" id="IPR032589">
    <property type="entry name" value="DUF4910"/>
</dbReference>
<dbReference type="EMBL" id="UINC01054363">
    <property type="protein sequence ID" value="SVB71976.1"/>
    <property type="molecule type" value="Genomic_DNA"/>
</dbReference>